<organism evidence="2 3">
    <name type="scientific">Candidatus Thiodiazotropha taylori</name>
    <dbReference type="NCBI Taxonomy" id="2792791"/>
    <lineage>
        <taxon>Bacteria</taxon>
        <taxon>Pseudomonadati</taxon>
        <taxon>Pseudomonadota</taxon>
        <taxon>Gammaproteobacteria</taxon>
        <taxon>Chromatiales</taxon>
        <taxon>Sedimenticolaceae</taxon>
        <taxon>Candidatus Thiodiazotropha</taxon>
    </lineage>
</organism>
<evidence type="ECO:0000313" key="2">
    <source>
        <dbReference type="EMBL" id="MCG7977586.1"/>
    </source>
</evidence>
<reference evidence="2" key="1">
    <citation type="journal article" date="2021" name="Proc. Natl. Acad. Sci. U.S.A.">
        <title>Global biogeography of chemosynthetic symbionts reveals both localized and globally distributed symbiont groups. .</title>
        <authorList>
            <person name="Osvatic J.T."/>
            <person name="Wilkins L.G.E."/>
            <person name="Leibrecht L."/>
            <person name="Leray M."/>
            <person name="Zauner S."/>
            <person name="Polzin J."/>
            <person name="Camacho Y."/>
            <person name="Gros O."/>
            <person name="van Gils J.A."/>
            <person name="Eisen J.A."/>
            <person name="Petersen J.M."/>
            <person name="Yuen B."/>
        </authorList>
    </citation>
    <scope>NUCLEOTIDE SEQUENCE</scope>
    <source>
        <strain evidence="2">MAGclacostrist055</strain>
    </source>
</reference>
<name>A0A9E4NHY3_9GAMM</name>
<proteinExistence type="predicted"/>
<feature type="transmembrane region" description="Helical" evidence="1">
    <location>
        <begin position="38"/>
        <end position="61"/>
    </location>
</feature>
<keyword evidence="1" id="KW-0812">Transmembrane</keyword>
<dbReference type="Proteomes" id="UP000886674">
    <property type="component" value="Unassembled WGS sequence"/>
</dbReference>
<accession>A0A9E4NHY3</accession>
<dbReference type="AlphaFoldDB" id="A0A9E4NHY3"/>
<keyword evidence="1" id="KW-0472">Membrane</keyword>
<dbReference type="EMBL" id="JAEPCR010000021">
    <property type="protein sequence ID" value="MCG7977586.1"/>
    <property type="molecule type" value="Genomic_DNA"/>
</dbReference>
<keyword evidence="1" id="KW-1133">Transmembrane helix</keyword>
<gene>
    <name evidence="2" type="ORF">JAY77_05495</name>
</gene>
<feature type="transmembrane region" description="Helical" evidence="1">
    <location>
        <begin position="12"/>
        <end position="32"/>
    </location>
</feature>
<evidence type="ECO:0000313" key="3">
    <source>
        <dbReference type="Proteomes" id="UP000886674"/>
    </source>
</evidence>
<sequence length="102" mass="12036">MKLRAYLLKRKIIFDSLAFVWIGFAIAYFFIIDEYQGLYSFSTIVSVALFCGLLIIAWHWIKCPKCKNSLFQFVMMENYMPFAISKKLKYCPYCSKGLDEEI</sequence>
<protein>
    <submittedName>
        <fullName evidence="2">Uncharacterized protein</fullName>
    </submittedName>
</protein>
<evidence type="ECO:0000256" key="1">
    <source>
        <dbReference type="SAM" id="Phobius"/>
    </source>
</evidence>
<comment type="caution">
    <text evidence="2">The sequence shown here is derived from an EMBL/GenBank/DDBJ whole genome shotgun (WGS) entry which is preliminary data.</text>
</comment>